<evidence type="ECO:0008006" key="4">
    <source>
        <dbReference type="Google" id="ProtNLM"/>
    </source>
</evidence>
<dbReference type="RefSeq" id="WP_201690979.1">
    <property type="nucleotide sequence ID" value="NZ_JAEQND010000008.1"/>
</dbReference>
<proteinExistence type="predicted"/>
<feature type="chain" id="PRO_5046658887" description="Lipoprotein" evidence="1">
    <location>
        <begin position="21"/>
        <end position="319"/>
    </location>
</feature>
<keyword evidence="3" id="KW-1185">Reference proteome</keyword>
<dbReference type="EMBL" id="JAEQND010000008">
    <property type="protein sequence ID" value="MBL0426713.1"/>
    <property type="molecule type" value="Genomic_DNA"/>
</dbReference>
<evidence type="ECO:0000313" key="3">
    <source>
        <dbReference type="Proteomes" id="UP000622707"/>
    </source>
</evidence>
<keyword evidence="1" id="KW-0732">Signal</keyword>
<reference evidence="2 3" key="1">
    <citation type="journal article" date="2017" name="Int. J. Syst. Evol. Microbiol.">
        <title>Ramlibacter alkalitolerans sp. nov., alkali-tolerant bacterium isolated from soil of ginseng.</title>
        <authorList>
            <person name="Lee D.H."/>
            <person name="Cha C.J."/>
        </authorList>
    </citation>
    <scope>NUCLEOTIDE SEQUENCE [LARGE SCALE GENOMIC DNA]</scope>
    <source>
        <strain evidence="2 3">KACC 19305</strain>
    </source>
</reference>
<accession>A0ABS1JR70</accession>
<sequence>MTQKYVLSVFVLSFFVVGCASVPQSHDLSSEAVSKVPQARVVVIAPGASSLASGTRFDAEHAPVAGLPAPGLTPLQAVTPAGIVGGAIAAGLIGALVGADAQAQRRESLELLAREGHIPSQEYARSVAQREFTALASRQTPMRITDVVMASSSSEGAVESARGASLSAVMQFLLRQTMSVDLSRLRIHVRARLIGPGGAELMDQNVFYLPVSIPGVTKEEALGNWKHEDYRLYRDHVEKGIAGAVDAMNALAFSKLVNDPESFPDGGAMLKRTSCFGGDYDAGIPMSAYQGGRILPTRSGITAIKLQNGDVLVFPRCET</sequence>
<dbReference type="Proteomes" id="UP000622707">
    <property type="component" value="Unassembled WGS sequence"/>
</dbReference>
<dbReference type="PROSITE" id="PS51257">
    <property type="entry name" value="PROKAR_LIPOPROTEIN"/>
    <property type="match status" value="1"/>
</dbReference>
<gene>
    <name evidence="2" type="ORF">JI746_16490</name>
</gene>
<protein>
    <recommendedName>
        <fullName evidence="4">Lipoprotein</fullName>
    </recommendedName>
</protein>
<evidence type="ECO:0000313" key="2">
    <source>
        <dbReference type="EMBL" id="MBL0426713.1"/>
    </source>
</evidence>
<feature type="signal peptide" evidence="1">
    <location>
        <begin position="1"/>
        <end position="20"/>
    </location>
</feature>
<name>A0ABS1JR70_9BURK</name>
<comment type="caution">
    <text evidence="2">The sequence shown here is derived from an EMBL/GenBank/DDBJ whole genome shotgun (WGS) entry which is preliminary data.</text>
</comment>
<organism evidence="2 3">
    <name type="scientific">Ramlibacter alkalitolerans</name>
    <dbReference type="NCBI Taxonomy" id="2039631"/>
    <lineage>
        <taxon>Bacteria</taxon>
        <taxon>Pseudomonadati</taxon>
        <taxon>Pseudomonadota</taxon>
        <taxon>Betaproteobacteria</taxon>
        <taxon>Burkholderiales</taxon>
        <taxon>Comamonadaceae</taxon>
        <taxon>Ramlibacter</taxon>
    </lineage>
</organism>
<evidence type="ECO:0000256" key="1">
    <source>
        <dbReference type="SAM" id="SignalP"/>
    </source>
</evidence>